<keyword evidence="4 6" id="KW-0472">Membrane</keyword>
<feature type="compositionally biased region" description="Low complexity" evidence="5">
    <location>
        <begin position="1"/>
        <end position="19"/>
    </location>
</feature>
<feature type="transmembrane region" description="Helical" evidence="6">
    <location>
        <begin position="230"/>
        <end position="253"/>
    </location>
</feature>
<feature type="transmembrane region" description="Helical" evidence="6">
    <location>
        <begin position="488"/>
        <end position="511"/>
    </location>
</feature>
<feature type="transmembrane region" description="Helical" evidence="6">
    <location>
        <begin position="523"/>
        <end position="544"/>
    </location>
</feature>
<name>A0AAV5AA14_9AGAM</name>
<dbReference type="Gene3D" id="1.20.1250.20">
    <property type="entry name" value="MFS general substrate transporter like domains"/>
    <property type="match status" value="1"/>
</dbReference>
<evidence type="ECO:0000256" key="1">
    <source>
        <dbReference type="ARBA" id="ARBA00004141"/>
    </source>
</evidence>
<keyword evidence="2 6" id="KW-0812">Transmembrane</keyword>
<dbReference type="Proteomes" id="UP001050691">
    <property type="component" value="Unassembled WGS sequence"/>
</dbReference>
<dbReference type="PROSITE" id="PS50850">
    <property type="entry name" value="MFS"/>
    <property type="match status" value="1"/>
</dbReference>
<feature type="domain" description="Major facilitator superfamily (MFS) profile" evidence="7">
    <location>
        <begin position="139"/>
        <end position="550"/>
    </location>
</feature>
<evidence type="ECO:0000313" key="9">
    <source>
        <dbReference type="Proteomes" id="UP001050691"/>
    </source>
</evidence>
<dbReference type="FunFam" id="1.20.1250.20:FF:000082">
    <property type="entry name" value="MFS multidrug transporter, putative"/>
    <property type="match status" value="1"/>
</dbReference>
<feature type="transmembrane region" description="Helical" evidence="6">
    <location>
        <begin position="393"/>
        <end position="415"/>
    </location>
</feature>
<protein>
    <recommendedName>
        <fullName evidence="7">Major facilitator superfamily (MFS) profile domain-containing protein</fullName>
    </recommendedName>
</protein>
<feature type="transmembrane region" description="Helical" evidence="6">
    <location>
        <begin position="176"/>
        <end position="194"/>
    </location>
</feature>
<feature type="region of interest" description="Disordered" evidence="5">
    <location>
        <begin position="1"/>
        <end position="23"/>
    </location>
</feature>
<evidence type="ECO:0000256" key="5">
    <source>
        <dbReference type="SAM" id="MobiDB-lite"/>
    </source>
</evidence>
<dbReference type="GO" id="GO:0005886">
    <property type="term" value="C:plasma membrane"/>
    <property type="evidence" value="ECO:0007669"/>
    <property type="project" value="TreeGrafter"/>
</dbReference>
<keyword evidence="9" id="KW-1185">Reference proteome</keyword>
<feature type="transmembrane region" description="Helical" evidence="6">
    <location>
        <begin position="298"/>
        <end position="317"/>
    </location>
</feature>
<keyword evidence="3 6" id="KW-1133">Transmembrane helix</keyword>
<feature type="transmembrane region" description="Helical" evidence="6">
    <location>
        <begin position="454"/>
        <end position="476"/>
    </location>
</feature>
<dbReference type="InterPro" id="IPR020846">
    <property type="entry name" value="MFS_dom"/>
</dbReference>
<evidence type="ECO:0000256" key="6">
    <source>
        <dbReference type="SAM" id="Phobius"/>
    </source>
</evidence>
<dbReference type="EMBL" id="BPWL01000006">
    <property type="protein sequence ID" value="GJJ11461.1"/>
    <property type="molecule type" value="Genomic_DNA"/>
</dbReference>
<feature type="region of interest" description="Disordered" evidence="5">
    <location>
        <begin position="50"/>
        <end position="82"/>
    </location>
</feature>
<feature type="transmembrane region" description="Helical" evidence="6">
    <location>
        <begin position="427"/>
        <end position="448"/>
    </location>
</feature>
<dbReference type="InterPro" id="IPR011701">
    <property type="entry name" value="MFS"/>
</dbReference>
<evidence type="ECO:0000313" key="8">
    <source>
        <dbReference type="EMBL" id="GJJ11461.1"/>
    </source>
</evidence>
<feature type="transmembrane region" description="Helical" evidence="6">
    <location>
        <begin position="364"/>
        <end position="387"/>
    </location>
</feature>
<evidence type="ECO:0000259" key="7">
    <source>
        <dbReference type="PROSITE" id="PS50850"/>
    </source>
</evidence>
<dbReference type="InterPro" id="IPR036259">
    <property type="entry name" value="MFS_trans_sf"/>
</dbReference>
<gene>
    <name evidence="8" type="ORF">Clacol_005694</name>
</gene>
<proteinExistence type="predicted"/>
<dbReference type="PANTHER" id="PTHR23502:SF134">
    <property type="entry name" value="MAJOR FACILITATOR SUPERFAMILY (MFS) PROFILE DOMAIN-CONTAINING PROTEIN-RELATED"/>
    <property type="match status" value="1"/>
</dbReference>
<dbReference type="PANTHER" id="PTHR23502">
    <property type="entry name" value="MAJOR FACILITATOR SUPERFAMILY"/>
    <property type="match status" value="1"/>
</dbReference>
<dbReference type="Pfam" id="PF07690">
    <property type="entry name" value="MFS_1"/>
    <property type="match status" value="1"/>
</dbReference>
<feature type="compositionally biased region" description="Low complexity" evidence="5">
    <location>
        <begin position="56"/>
        <end position="72"/>
    </location>
</feature>
<comment type="subcellular location">
    <subcellularLocation>
        <location evidence="1">Membrane</location>
        <topology evidence="1">Multi-pass membrane protein</topology>
    </subcellularLocation>
</comment>
<evidence type="ECO:0000256" key="3">
    <source>
        <dbReference type="ARBA" id="ARBA00022989"/>
    </source>
</evidence>
<evidence type="ECO:0000256" key="4">
    <source>
        <dbReference type="ARBA" id="ARBA00023136"/>
    </source>
</evidence>
<accession>A0AAV5AA14</accession>
<feature type="transmembrane region" description="Helical" evidence="6">
    <location>
        <begin position="265"/>
        <end position="286"/>
    </location>
</feature>
<dbReference type="GO" id="GO:0022857">
    <property type="term" value="F:transmembrane transporter activity"/>
    <property type="evidence" value="ECO:0007669"/>
    <property type="project" value="InterPro"/>
</dbReference>
<evidence type="ECO:0000256" key="2">
    <source>
        <dbReference type="ARBA" id="ARBA00022692"/>
    </source>
</evidence>
<dbReference type="SUPFAM" id="SSF103473">
    <property type="entry name" value="MFS general substrate transporter"/>
    <property type="match status" value="1"/>
</dbReference>
<feature type="transmembrane region" description="Helical" evidence="6">
    <location>
        <begin position="206"/>
        <end position="224"/>
    </location>
</feature>
<comment type="caution">
    <text evidence="8">The sequence shown here is derived from an EMBL/GenBank/DDBJ whole genome shotgun (WGS) entry which is preliminary data.</text>
</comment>
<dbReference type="AlphaFoldDB" id="A0AAV5AA14"/>
<sequence length="586" mass="64052">MSPSMSTSSSPDSTSSLLTTKRDDDVFSFGLHDSYDEKRLQPVQPAIINHHHRQHQQQQQQQQQQQGQTQDQMKPPCGNTDALSLKTDVEKTALSITSQPSASSFEVVMQGEAVNPIYVEFMPGDVRNPRNASRLHKWTTTIIACSFTILAAGAGSSIALGFPSMLRDLHGTEEEGAATLSLFGLGFGVVPLLTAPLSEDLGRRPLFIASIIIFALIHVVAAEAKNMSTVILARFIAGAAGSTGATVAAGVVADIWAPSDRGAPMSLFALSAVGVAGLAPTFAGLIEQNPHLQWRWIQWLNLICSGAYAIVVLLFFNETRGDVILTREAHKLRKETGDTRYRARVEDERTSLRQLITTSCTRPLYLLATEPIVLSISLWIGVAWGVLYSQLESIGLVFQTLYQFNSAQVGLAFLPMSRNVKRIGPEARLYAAMVAAVLFPVGCFIYAWTALHSVHAWIGPMCGIFTFFVALFIMYLASFTYLADSYGIYASSALAGQSLCRNIMATIFPLFTTKMYARLPFQWASTIFACLATLLAVIPFILFWKGPQIRARSQFANKMLLRESQLLNPAPQQSPTSMSAPGPSKV</sequence>
<feature type="transmembrane region" description="Helical" evidence="6">
    <location>
        <begin position="138"/>
        <end position="164"/>
    </location>
</feature>
<organism evidence="8 9">
    <name type="scientific">Clathrus columnatus</name>
    <dbReference type="NCBI Taxonomy" id="1419009"/>
    <lineage>
        <taxon>Eukaryota</taxon>
        <taxon>Fungi</taxon>
        <taxon>Dikarya</taxon>
        <taxon>Basidiomycota</taxon>
        <taxon>Agaricomycotina</taxon>
        <taxon>Agaricomycetes</taxon>
        <taxon>Phallomycetidae</taxon>
        <taxon>Phallales</taxon>
        <taxon>Clathraceae</taxon>
        <taxon>Clathrus</taxon>
    </lineage>
</organism>
<reference evidence="8" key="1">
    <citation type="submission" date="2021-10" db="EMBL/GenBank/DDBJ databases">
        <title>De novo Genome Assembly of Clathrus columnatus (Basidiomycota, Fungi) Using Illumina and Nanopore Sequence Data.</title>
        <authorList>
            <person name="Ogiso-Tanaka E."/>
            <person name="Itagaki H."/>
            <person name="Hosoya T."/>
            <person name="Hosaka K."/>
        </authorList>
    </citation>
    <scope>NUCLEOTIDE SEQUENCE</scope>
    <source>
        <strain evidence="8">MO-923</strain>
    </source>
</reference>